<dbReference type="InterPro" id="IPR036937">
    <property type="entry name" value="Adhesion_dom_fimbrial_sf"/>
</dbReference>
<dbReference type="EMBL" id="JZKT01000002">
    <property type="protein sequence ID" value="KJX39151.1"/>
    <property type="molecule type" value="Genomic_DNA"/>
</dbReference>
<dbReference type="InterPro" id="IPR050263">
    <property type="entry name" value="Bact_Fimbrial_Adh_Pro"/>
</dbReference>
<evidence type="ECO:0000313" key="2">
    <source>
        <dbReference type="EMBL" id="KJX39151.1"/>
    </source>
</evidence>
<dbReference type="PANTHER" id="PTHR33420:SF5">
    <property type="entry name" value="FIMBRIAL SUBUNIT"/>
    <property type="match status" value="1"/>
</dbReference>
<dbReference type="AlphaFoldDB" id="A0AAW3HNP2"/>
<dbReference type="InterPro" id="IPR000259">
    <property type="entry name" value="Adhesion_dom_fimbrial"/>
</dbReference>
<reference evidence="2 3" key="1">
    <citation type="submission" date="2015-02" db="EMBL/GenBank/DDBJ databases">
        <authorList>
            <person name="Adams M."/>
            <person name="Sutton G."/>
            <person name="Nelson K."/>
            <person name="Bonomo R."/>
            <person name="McCorrison J."/>
            <person name="Sanka R."/>
            <person name="Brinkac L."/>
            <person name="Nierman W."/>
        </authorList>
    </citation>
    <scope>NUCLEOTIDE SEQUENCE [LARGE SCALE GENOMIC DNA]</scope>
    <source>
        <strain evidence="2 3">CIDEIMsCOL9</strain>
    </source>
</reference>
<dbReference type="Pfam" id="PF00419">
    <property type="entry name" value="Fimbrial"/>
    <property type="match status" value="1"/>
</dbReference>
<name>A0AAW3HNP2_9ENTR</name>
<proteinExistence type="predicted"/>
<dbReference type="SUPFAM" id="SSF49401">
    <property type="entry name" value="Bacterial adhesins"/>
    <property type="match status" value="1"/>
</dbReference>
<evidence type="ECO:0000313" key="3">
    <source>
        <dbReference type="Proteomes" id="UP000033354"/>
    </source>
</evidence>
<dbReference type="GO" id="GO:0043709">
    <property type="term" value="P:cell adhesion involved in single-species biofilm formation"/>
    <property type="evidence" value="ECO:0007669"/>
    <property type="project" value="TreeGrafter"/>
</dbReference>
<gene>
    <name evidence="2" type="ORF">SG71_01085</name>
</gene>
<dbReference type="GO" id="GO:0009289">
    <property type="term" value="C:pilus"/>
    <property type="evidence" value="ECO:0007669"/>
    <property type="project" value="InterPro"/>
</dbReference>
<evidence type="ECO:0000259" key="1">
    <source>
        <dbReference type="Pfam" id="PF00419"/>
    </source>
</evidence>
<dbReference type="NCBIfam" id="NF011794">
    <property type="entry name" value="PRK15262.1"/>
    <property type="match status" value="1"/>
</dbReference>
<sequence length="201" mass="21511">MQQSPILFRQPGLVLLVGLAGGLLPGVCQASSGLDVNMTANIVNSTCQISVNNGGNVYLPTVTRSWFYNSDNTTRLAPTDYVSGTPFTVSVTDCYTGEEDTSGIRQLHFSFSPQNGFWSGQNQVFKNDATTGAAQNVGLVIFSAKYNTNVLKSDGSSDVAYDIAENGNVLTDYEFSVRYQNTGAVTGGSVTSNVLVDVRYE</sequence>
<dbReference type="Gene3D" id="2.60.40.1090">
    <property type="entry name" value="Fimbrial-type adhesion domain"/>
    <property type="match status" value="1"/>
</dbReference>
<comment type="caution">
    <text evidence="2">The sequence shown here is derived from an EMBL/GenBank/DDBJ whole genome shotgun (WGS) entry which is preliminary data.</text>
</comment>
<accession>A0AAW3HNP2</accession>
<keyword evidence="3" id="KW-1185">Reference proteome</keyword>
<dbReference type="RefSeq" id="WP_032644101.1">
    <property type="nucleotide sequence ID" value="NZ_CP043318.1"/>
</dbReference>
<protein>
    <submittedName>
        <fullName evidence="2">Fimbrial protein</fullName>
    </submittedName>
</protein>
<dbReference type="InterPro" id="IPR008966">
    <property type="entry name" value="Adhesion_dom_sf"/>
</dbReference>
<feature type="domain" description="Fimbrial-type adhesion" evidence="1">
    <location>
        <begin position="37"/>
        <end position="200"/>
    </location>
</feature>
<dbReference type="Proteomes" id="UP000033354">
    <property type="component" value="Unassembled WGS sequence"/>
</dbReference>
<organism evidence="2 3">
    <name type="scientific">Enterobacter chengduensis</name>
    <dbReference type="NCBI Taxonomy" id="2494701"/>
    <lineage>
        <taxon>Bacteria</taxon>
        <taxon>Pseudomonadati</taxon>
        <taxon>Pseudomonadota</taxon>
        <taxon>Gammaproteobacteria</taxon>
        <taxon>Enterobacterales</taxon>
        <taxon>Enterobacteriaceae</taxon>
        <taxon>Enterobacter</taxon>
        <taxon>Enterobacter cloacae complex</taxon>
    </lineage>
</organism>
<dbReference type="PANTHER" id="PTHR33420">
    <property type="entry name" value="FIMBRIAL SUBUNIT ELFA-RELATED"/>
    <property type="match status" value="1"/>
</dbReference>
<dbReference type="GeneID" id="63140898"/>